<comment type="miscellaneous">
    <text evidence="8">This function is generally fulfilled by the C-terminal part of HisG, which is missing in some bacteria such as this one.</text>
</comment>
<keyword evidence="11" id="KW-0328">Glycosyltransferase</keyword>
<protein>
    <recommendedName>
        <fullName evidence="5 8">ATP phosphoribosyltransferase regulatory subunit</fullName>
    </recommendedName>
</protein>
<dbReference type="GO" id="GO:0016757">
    <property type="term" value="F:glycosyltransferase activity"/>
    <property type="evidence" value="ECO:0007669"/>
    <property type="project" value="UniProtKB-KW"/>
</dbReference>
<name>A0A3P3VHW4_9GAMM</name>
<evidence type="ECO:0000256" key="6">
    <source>
        <dbReference type="ARBA" id="ARBA00022490"/>
    </source>
</evidence>
<dbReference type="GO" id="GO:0004821">
    <property type="term" value="F:histidine-tRNA ligase activity"/>
    <property type="evidence" value="ECO:0007669"/>
    <property type="project" value="TreeGrafter"/>
</dbReference>
<dbReference type="NCBIfam" id="TIGR00443">
    <property type="entry name" value="hisZ_biosyn_reg"/>
    <property type="match status" value="1"/>
</dbReference>
<dbReference type="AlphaFoldDB" id="A0A3P3VHW4"/>
<dbReference type="HAMAP" id="MF_00125">
    <property type="entry name" value="HisZ"/>
    <property type="match status" value="1"/>
</dbReference>
<dbReference type="Pfam" id="PF13393">
    <property type="entry name" value="tRNA-synt_His"/>
    <property type="match status" value="1"/>
</dbReference>
<evidence type="ECO:0000256" key="8">
    <source>
        <dbReference type="HAMAP-Rule" id="MF_00125"/>
    </source>
</evidence>
<comment type="subcellular location">
    <subcellularLocation>
        <location evidence="1 8">Cytoplasm</location>
    </subcellularLocation>
</comment>
<dbReference type="InterPro" id="IPR004517">
    <property type="entry name" value="HisZ"/>
</dbReference>
<evidence type="ECO:0000256" key="1">
    <source>
        <dbReference type="ARBA" id="ARBA00004496"/>
    </source>
</evidence>
<dbReference type="InterPro" id="IPR041715">
    <property type="entry name" value="HisRS-like_core"/>
</dbReference>
<dbReference type="PANTHER" id="PTHR43707">
    <property type="entry name" value="HISTIDYL-TRNA SYNTHETASE"/>
    <property type="match status" value="1"/>
</dbReference>
<organism evidence="11 12">
    <name type="scientific">Aestuariirhabdus litorea</name>
    <dbReference type="NCBI Taxonomy" id="2528527"/>
    <lineage>
        <taxon>Bacteria</taxon>
        <taxon>Pseudomonadati</taxon>
        <taxon>Pseudomonadota</taxon>
        <taxon>Gammaproteobacteria</taxon>
        <taxon>Oceanospirillales</taxon>
        <taxon>Aestuariirhabdaceae</taxon>
        <taxon>Aestuariirhabdus</taxon>
    </lineage>
</organism>
<dbReference type="CDD" id="cd00773">
    <property type="entry name" value="HisRS-like_core"/>
    <property type="match status" value="1"/>
</dbReference>
<accession>A0A3P3VHW4</accession>
<dbReference type="InterPro" id="IPR045864">
    <property type="entry name" value="aa-tRNA-synth_II/BPL/LPL"/>
</dbReference>
<dbReference type="PANTHER" id="PTHR43707:SF1">
    <property type="entry name" value="HISTIDINE--TRNA LIGASE, MITOCHONDRIAL-RELATED"/>
    <property type="match status" value="1"/>
</dbReference>
<comment type="subunit">
    <text evidence="4 8">Heteromultimer composed of HisG and HisZ subunits.</text>
</comment>
<dbReference type="UniPathway" id="UPA00031">
    <property type="reaction ID" value="UER00006"/>
</dbReference>
<dbReference type="SUPFAM" id="SSF55681">
    <property type="entry name" value="Class II aaRS and biotin synthetases"/>
    <property type="match status" value="1"/>
</dbReference>
<feature type="binding site" evidence="9">
    <location>
        <begin position="83"/>
        <end position="85"/>
    </location>
    <ligand>
        <name>L-histidine</name>
        <dbReference type="ChEBI" id="CHEBI:57595"/>
    </ligand>
</feature>
<reference evidence="11 12" key="1">
    <citation type="submission" date="2018-08" db="EMBL/GenBank/DDBJ databases">
        <authorList>
            <person name="Khan S.A."/>
        </authorList>
    </citation>
    <scope>NUCLEOTIDE SEQUENCE [LARGE SCALE GENOMIC DNA]</scope>
    <source>
        <strain evidence="11 12">GTF-13</strain>
    </source>
</reference>
<keyword evidence="6 8" id="KW-0963">Cytoplasm</keyword>
<keyword evidence="11" id="KW-0808">Transferase</keyword>
<evidence type="ECO:0000256" key="2">
    <source>
        <dbReference type="ARBA" id="ARBA00004667"/>
    </source>
</evidence>
<evidence type="ECO:0000259" key="10">
    <source>
        <dbReference type="Pfam" id="PF13393"/>
    </source>
</evidence>
<proteinExistence type="inferred from homology"/>
<keyword evidence="12" id="KW-1185">Reference proteome</keyword>
<reference evidence="11 12" key="2">
    <citation type="submission" date="2018-12" db="EMBL/GenBank/DDBJ databases">
        <title>Simiduia agarivorans gen. nov., sp. nov., a marine, agarolytic bacterium isolated from shallow coastal water from Keelung, Taiwan.</title>
        <authorList>
            <person name="Shieh W.Y."/>
        </authorList>
    </citation>
    <scope>NUCLEOTIDE SEQUENCE [LARGE SCALE GENOMIC DNA]</scope>
    <source>
        <strain evidence="11 12">GTF-13</strain>
    </source>
</reference>
<dbReference type="Proteomes" id="UP000280792">
    <property type="component" value="Unassembled WGS sequence"/>
</dbReference>
<evidence type="ECO:0000313" key="11">
    <source>
        <dbReference type="EMBL" id="RRJ82310.1"/>
    </source>
</evidence>
<feature type="binding site" evidence="9">
    <location>
        <position position="130"/>
    </location>
    <ligand>
        <name>L-histidine</name>
        <dbReference type="ChEBI" id="CHEBI:57595"/>
    </ligand>
</feature>
<evidence type="ECO:0000256" key="7">
    <source>
        <dbReference type="ARBA" id="ARBA00025246"/>
    </source>
</evidence>
<evidence type="ECO:0000256" key="3">
    <source>
        <dbReference type="ARBA" id="ARBA00005539"/>
    </source>
</evidence>
<dbReference type="InterPro" id="IPR004516">
    <property type="entry name" value="HisRS/HisZ"/>
</dbReference>
<gene>
    <name evidence="8" type="primary">hisZ</name>
    <name evidence="11" type="ORF">D0544_10505</name>
</gene>
<sequence>MTIADRWLLPDGIDEVLPAAAQQVERLRRELLDLYSSWGYELVIPPHIEYLESLQAGAGHDLDLQTFKVVDQLTGRMMGLRADTTPSVARIDAHTLRREGPVRLCYCGSVFHTKASASSASRSPIQLGAELYGHAGFESDVEVISLMLTTLKHVGQQQINVDIGHAGIFRGLMRESGLDADQQERLFDALQRKANPEVQALVAEGVNDPAIAEMLCLLPHLNGDISILADAGKRLAGAPADVRAALVLLEQIAAGVQQAFPEVSLYFDLSELSGYNYNYHTGVVFAAYLPGSGQAIAKGGRYDGIGAAFGRARPATGFSTDLKLLLGLMVQETAPRSAIFAPQGASAELVQGLRAQGERVIYELPGQSQGAAELGCNRRLVETAGGWQIEPVEQ</sequence>
<keyword evidence="8" id="KW-0028">Amino-acid biosynthesis</keyword>
<feature type="binding site" evidence="9">
    <location>
        <position position="126"/>
    </location>
    <ligand>
        <name>L-histidine</name>
        <dbReference type="ChEBI" id="CHEBI:57595"/>
    </ligand>
</feature>
<dbReference type="EMBL" id="QWEZ01000002">
    <property type="protein sequence ID" value="RRJ82310.1"/>
    <property type="molecule type" value="Genomic_DNA"/>
</dbReference>
<evidence type="ECO:0000313" key="12">
    <source>
        <dbReference type="Proteomes" id="UP000280792"/>
    </source>
</evidence>
<comment type="caution">
    <text evidence="11">The sequence shown here is derived from an EMBL/GenBank/DDBJ whole genome shotgun (WGS) entry which is preliminary data.</text>
</comment>
<comment type="similarity">
    <text evidence="3 8">Belongs to the class-II aminoacyl-tRNA synthetase family. HisZ subfamily.</text>
</comment>
<feature type="domain" description="Class II Histidinyl-tRNA synthetase (HisRS)-like catalytic core" evidence="10">
    <location>
        <begin position="12"/>
        <end position="323"/>
    </location>
</feature>
<evidence type="ECO:0000256" key="4">
    <source>
        <dbReference type="ARBA" id="ARBA00011496"/>
    </source>
</evidence>
<dbReference type="PIRSF" id="PIRSF001549">
    <property type="entry name" value="His-tRNA_synth"/>
    <property type="match status" value="1"/>
</dbReference>
<dbReference type="RefSeq" id="WP_125016021.1">
    <property type="nucleotide sequence ID" value="NZ_QWEZ01000002.1"/>
</dbReference>
<dbReference type="GO" id="GO:0006427">
    <property type="term" value="P:histidyl-tRNA aminoacylation"/>
    <property type="evidence" value="ECO:0007669"/>
    <property type="project" value="TreeGrafter"/>
</dbReference>
<dbReference type="NCBIfam" id="NF009086">
    <property type="entry name" value="PRK12421.1"/>
    <property type="match status" value="1"/>
</dbReference>
<dbReference type="GO" id="GO:0005737">
    <property type="term" value="C:cytoplasm"/>
    <property type="evidence" value="ECO:0007669"/>
    <property type="project" value="UniProtKB-SubCell"/>
</dbReference>
<keyword evidence="8" id="KW-0368">Histidine biosynthesis</keyword>
<evidence type="ECO:0000256" key="5">
    <source>
        <dbReference type="ARBA" id="ARBA00020397"/>
    </source>
</evidence>
<evidence type="ECO:0000256" key="9">
    <source>
        <dbReference type="PIRSR" id="PIRSR001549-1"/>
    </source>
</evidence>
<dbReference type="Gene3D" id="3.30.930.10">
    <property type="entry name" value="Bira Bifunctional Protein, Domain 2"/>
    <property type="match status" value="1"/>
</dbReference>
<comment type="function">
    <text evidence="7 8">Required for the first step of histidine biosynthesis. May allow the feedback regulation of ATP phosphoribosyltransferase activity by histidine.</text>
</comment>
<dbReference type="NCBIfam" id="NF008935">
    <property type="entry name" value="PRK12292.1-1"/>
    <property type="match status" value="1"/>
</dbReference>
<comment type="pathway">
    <text evidence="2 8">Amino-acid biosynthesis; L-histidine biosynthesis; L-histidine from 5-phospho-alpha-D-ribose 1-diphosphate: step 1/9.</text>
</comment>
<dbReference type="GO" id="GO:0000105">
    <property type="term" value="P:L-histidine biosynthetic process"/>
    <property type="evidence" value="ECO:0007669"/>
    <property type="project" value="UniProtKB-UniRule"/>
</dbReference>